<evidence type="ECO:0000313" key="11">
    <source>
        <dbReference type="EMBL" id="AZU64019.1"/>
    </source>
</evidence>
<dbReference type="STRING" id="1193713.GCA_001636315_01636"/>
<keyword evidence="9 10" id="KW-1208">Phospholipid metabolism</keyword>
<dbReference type="KEGG" id="nmk:CHR53_23705"/>
<dbReference type="SMART" id="SM01207">
    <property type="entry name" value="G3P_acyltransf"/>
    <property type="match status" value="1"/>
</dbReference>
<accession>A0A3T0I3T7</accession>
<sequence length="237" mass="26542">MGLSRLRGARVFLIEPTYGIFLHKSLYFRPMEEALMLYLNKHRLAKGVVLIVWLYFVCSYLIGSIMFGYIVTKAFYQQDLRKLGSGNVGARNAGRLHGKKVFVMTFLGDALKGTVVVAAARWVHFSDSFQLIGLMLALIGHLKPITLKFKGGKGISTFIGGMITFQPLLSLVIMAVFIILYPLTKSFTLAGLGAFLFIPVFLLIRQYDWLTCILAAGILILILLAHSENIKEKIRHN</sequence>
<gene>
    <name evidence="10" type="primary">plsY</name>
    <name evidence="11" type="ORF">CHR53_23705</name>
</gene>
<evidence type="ECO:0000256" key="8">
    <source>
        <dbReference type="ARBA" id="ARBA00023209"/>
    </source>
</evidence>
<keyword evidence="8 10" id="KW-0594">Phospholipid biosynthesis</keyword>
<evidence type="ECO:0000313" key="12">
    <source>
        <dbReference type="Proteomes" id="UP000282892"/>
    </source>
</evidence>
<comment type="similarity">
    <text evidence="10">Belongs to the PlsY family.</text>
</comment>
<comment type="catalytic activity">
    <reaction evidence="10">
        <text>an acyl phosphate + sn-glycerol 3-phosphate = a 1-acyl-sn-glycero-3-phosphate + phosphate</text>
        <dbReference type="Rhea" id="RHEA:34075"/>
        <dbReference type="ChEBI" id="CHEBI:43474"/>
        <dbReference type="ChEBI" id="CHEBI:57597"/>
        <dbReference type="ChEBI" id="CHEBI:57970"/>
        <dbReference type="ChEBI" id="CHEBI:59918"/>
        <dbReference type="EC" id="2.3.1.275"/>
    </reaction>
</comment>
<evidence type="ECO:0000256" key="10">
    <source>
        <dbReference type="HAMAP-Rule" id="MF_01043"/>
    </source>
</evidence>
<comment type="function">
    <text evidence="10">Catalyzes the transfer of an acyl group from acyl-phosphate (acyl-PO(4)) to glycerol-3-phosphate (G3P) to form lysophosphatidic acid (LPA). This enzyme utilizes acyl-phosphate as fatty acyl donor, but not acyl-CoA or acyl-ACP.</text>
</comment>
<feature type="transmembrane region" description="Helical" evidence="10">
    <location>
        <begin position="101"/>
        <end position="123"/>
    </location>
</feature>
<feature type="transmembrane region" description="Helical" evidence="10">
    <location>
        <begin position="209"/>
        <end position="227"/>
    </location>
</feature>
<dbReference type="GO" id="GO:0008654">
    <property type="term" value="P:phospholipid biosynthetic process"/>
    <property type="evidence" value="ECO:0007669"/>
    <property type="project" value="UniProtKB-UniRule"/>
</dbReference>
<keyword evidence="3 10" id="KW-0808">Transferase</keyword>
<dbReference type="UniPathway" id="UPA00085"/>
<dbReference type="EMBL" id="CP022572">
    <property type="protein sequence ID" value="AZU64019.1"/>
    <property type="molecule type" value="Genomic_DNA"/>
</dbReference>
<comment type="pathway">
    <text evidence="10">Lipid metabolism; phospholipid metabolism.</text>
</comment>
<dbReference type="GO" id="GO:0005886">
    <property type="term" value="C:plasma membrane"/>
    <property type="evidence" value="ECO:0007669"/>
    <property type="project" value="UniProtKB-SubCell"/>
</dbReference>
<dbReference type="GO" id="GO:0043772">
    <property type="term" value="F:acyl-phosphate glycerol-3-phosphate acyltransferase activity"/>
    <property type="evidence" value="ECO:0007669"/>
    <property type="project" value="UniProtKB-UniRule"/>
</dbReference>
<evidence type="ECO:0000256" key="7">
    <source>
        <dbReference type="ARBA" id="ARBA00023136"/>
    </source>
</evidence>
<dbReference type="OrthoDB" id="9777124at2"/>
<dbReference type="InterPro" id="IPR003811">
    <property type="entry name" value="G3P_acylTferase_PlsY"/>
</dbReference>
<comment type="subcellular location">
    <subcellularLocation>
        <location evidence="10">Cell membrane</location>
        <topology evidence="10">Multi-pass membrane protein</topology>
    </subcellularLocation>
</comment>
<keyword evidence="6 10" id="KW-0443">Lipid metabolism</keyword>
<evidence type="ECO:0000256" key="1">
    <source>
        <dbReference type="ARBA" id="ARBA00022475"/>
    </source>
</evidence>
<reference evidence="11 12" key="1">
    <citation type="submission" date="2017-07" db="EMBL/GenBank/DDBJ databases">
        <title>The complete genome sequence of Bacillus mesonae strain H20-5, an efficient strain improving plant abiotic stress resistance.</title>
        <authorList>
            <person name="Kim S.Y."/>
            <person name="Song H."/>
            <person name="Sang M.K."/>
            <person name="Weon H.-Y."/>
            <person name="Song J."/>
        </authorList>
    </citation>
    <scope>NUCLEOTIDE SEQUENCE [LARGE SCALE GENOMIC DNA]</scope>
    <source>
        <strain evidence="11 12">H20-5</strain>
    </source>
</reference>
<evidence type="ECO:0000256" key="3">
    <source>
        <dbReference type="ARBA" id="ARBA00022679"/>
    </source>
</evidence>
<evidence type="ECO:0000256" key="4">
    <source>
        <dbReference type="ARBA" id="ARBA00022692"/>
    </source>
</evidence>
<protein>
    <recommendedName>
        <fullName evidence="10">Glycerol-3-phosphate acyltransferase</fullName>
    </recommendedName>
    <alternativeName>
        <fullName evidence="10">Acyl-PO4 G3P acyltransferase</fullName>
    </alternativeName>
    <alternativeName>
        <fullName evidence="10">Acyl-phosphate--glycerol-3-phosphate acyltransferase</fullName>
    </alternativeName>
    <alternativeName>
        <fullName evidence="10">G3P acyltransferase</fullName>
        <shortName evidence="10">GPAT</shortName>
        <ecNumber evidence="10">2.3.1.275</ecNumber>
    </alternativeName>
    <alternativeName>
        <fullName evidence="10">Lysophosphatidic acid synthase</fullName>
        <shortName evidence="10">LPA synthase</shortName>
    </alternativeName>
</protein>
<dbReference type="HAMAP" id="MF_01043">
    <property type="entry name" value="PlsY"/>
    <property type="match status" value="1"/>
</dbReference>
<comment type="subunit">
    <text evidence="10">Probably interacts with PlsX.</text>
</comment>
<dbReference type="PANTHER" id="PTHR30309:SF0">
    <property type="entry name" value="GLYCEROL-3-PHOSPHATE ACYLTRANSFERASE-RELATED"/>
    <property type="match status" value="1"/>
</dbReference>
<keyword evidence="12" id="KW-1185">Reference proteome</keyword>
<feature type="transmembrane region" description="Helical" evidence="10">
    <location>
        <begin position="48"/>
        <end position="72"/>
    </location>
</feature>
<keyword evidence="4 10" id="KW-0812">Transmembrane</keyword>
<keyword evidence="1 10" id="KW-1003">Cell membrane</keyword>
<keyword evidence="7 10" id="KW-0472">Membrane</keyword>
<dbReference type="PANTHER" id="PTHR30309">
    <property type="entry name" value="INNER MEMBRANE PROTEIN YGIH"/>
    <property type="match status" value="1"/>
</dbReference>
<dbReference type="AlphaFoldDB" id="A0A3T0I3T7"/>
<feature type="transmembrane region" description="Helical" evidence="10">
    <location>
        <begin position="158"/>
        <end position="181"/>
    </location>
</feature>
<feature type="transmembrane region" description="Helical" evidence="10">
    <location>
        <begin position="187"/>
        <end position="204"/>
    </location>
</feature>
<name>A0A3T0I3T7_9BACI</name>
<keyword evidence="2 10" id="KW-0444">Lipid biosynthesis</keyword>
<organism evidence="11 12">
    <name type="scientific">Neobacillus mesonae</name>
    <dbReference type="NCBI Taxonomy" id="1193713"/>
    <lineage>
        <taxon>Bacteria</taxon>
        <taxon>Bacillati</taxon>
        <taxon>Bacillota</taxon>
        <taxon>Bacilli</taxon>
        <taxon>Bacillales</taxon>
        <taxon>Bacillaceae</taxon>
        <taxon>Neobacillus</taxon>
    </lineage>
</organism>
<evidence type="ECO:0000256" key="2">
    <source>
        <dbReference type="ARBA" id="ARBA00022516"/>
    </source>
</evidence>
<dbReference type="Proteomes" id="UP000282892">
    <property type="component" value="Chromosome"/>
</dbReference>
<dbReference type="Pfam" id="PF02660">
    <property type="entry name" value="G3P_acyltransf"/>
    <property type="match status" value="1"/>
</dbReference>
<evidence type="ECO:0000256" key="6">
    <source>
        <dbReference type="ARBA" id="ARBA00023098"/>
    </source>
</evidence>
<evidence type="ECO:0000256" key="5">
    <source>
        <dbReference type="ARBA" id="ARBA00022989"/>
    </source>
</evidence>
<dbReference type="EC" id="2.3.1.275" evidence="10"/>
<keyword evidence="5 10" id="KW-1133">Transmembrane helix</keyword>
<evidence type="ECO:0000256" key="9">
    <source>
        <dbReference type="ARBA" id="ARBA00023264"/>
    </source>
</evidence>
<proteinExistence type="inferred from homology"/>